<dbReference type="RefSeq" id="WP_006889292.1">
    <property type="nucleotide sequence ID" value="NZ_JH109152.1"/>
</dbReference>
<reference evidence="2 3" key="1">
    <citation type="submission" date="2011-06" db="EMBL/GenBank/DDBJ databases">
        <title>Genomic sequence of Methylobacter tundripaludum SV96.</title>
        <authorList>
            <consortium name="US DOE Joint Genome Institute"/>
            <person name="Lucas S."/>
            <person name="Han J."/>
            <person name="Lapidus A."/>
            <person name="Cheng J.-F."/>
            <person name="Goodwin L."/>
            <person name="Pitluck S."/>
            <person name="Held B."/>
            <person name="Detter J.C."/>
            <person name="Han C."/>
            <person name="Tapia R."/>
            <person name="Land M."/>
            <person name="Hauser L."/>
            <person name="Kyrpides N."/>
            <person name="Ivanova N."/>
            <person name="Ovchinnikova G."/>
            <person name="Pagani I."/>
            <person name="Klotz M.G."/>
            <person name="Dispirito A.A."/>
            <person name="Murrell J.C."/>
            <person name="Dunfield P."/>
            <person name="Kalyuzhnaya M.G."/>
            <person name="Svenning M."/>
            <person name="Trotsenko Y.A."/>
            <person name="Stein L.Y."/>
            <person name="Woyke T."/>
        </authorList>
    </citation>
    <scope>NUCLEOTIDE SEQUENCE [LARGE SCALE GENOMIC DNA]</scope>
    <source>
        <strain evidence="3">ATCC BAA-1195 / DSM 17260 / SV96</strain>
    </source>
</reference>
<dbReference type="eggNOG" id="ENOG5032SI5">
    <property type="taxonomic scope" value="Bacteria"/>
</dbReference>
<dbReference type="Proteomes" id="UP000004664">
    <property type="component" value="Unassembled WGS sequence"/>
</dbReference>
<dbReference type="OrthoDB" id="958025at2"/>
<dbReference type="STRING" id="697282.Mettu_0067"/>
<gene>
    <name evidence="2" type="ORF">Mettu_0067</name>
</gene>
<evidence type="ECO:0000313" key="2">
    <source>
        <dbReference type="EMBL" id="EGW21309.1"/>
    </source>
</evidence>
<dbReference type="HOGENOM" id="CLU_1658777_0_0_6"/>
<dbReference type="Pfam" id="PF19994">
    <property type="entry name" value="GASH"/>
    <property type="match status" value="1"/>
</dbReference>
<evidence type="ECO:0000313" key="3">
    <source>
        <dbReference type="Proteomes" id="UP000004664"/>
    </source>
</evidence>
<keyword evidence="3" id="KW-1185">Reference proteome</keyword>
<proteinExistence type="predicted"/>
<organism evidence="2 3">
    <name type="scientific">Methylobacter tundripaludum (strain ATCC BAA-1195 / DSM 17260 / SV96)</name>
    <dbReference type="NCBI Taxonomy" id="697282"/>
    <lineage>
        <taxon>Bacteria</taxon>
        <taxon>Pseudomonadati</taxon>
        <taxon>Pseudomonadota</taxon>
        <taxon>Gammaproteobacteria</taxon>
        <taxon>Methylococcales</taxon>
        <taxon>Methylococcaceae</taxon>
        <taxon>Methylobacter</taxon>
    </lineage>
</organism>
<dbReference type="InterPro" id="IPR045523">
    <property type="entry name" value="GASH"/>
</dbReference>
<dbReference type="EMBL" id="JH109152">
    <property type="protein sequence ID" value="EGW21309.1"/>
    <property type="molecule type" value="Genomic_DNA"/>
</dbReference>
<protein>
    <recommendedName>
        <fullName evidence="1">GTPase-associated system helical domain-containing protein</fullName>
    </recommendedName>
</protein>
<feature type="domain" description="GTPase-associated system helical" evidence="1">
    <location>
        <begin position="6"/>
        <end position="147"/>
    </location>
</feature>
<name>G3IT25_METTV</name>
<accession>G3IT25</accession>
<sequence>MTDLLTGLLNAGLIENLNGDDERFSKIEQAAKTVAQQLREQPSLLVRAILAGLAADIPEDDPIIVQAEQALVAEWKAVRSVFPDMPVNLLRAILLDACNQVAEEDNNSAILWLTAADTLPLLKLGREEAVICKMLETWARWAEEKALKCEHTTSRRLSD</sequence>
<dbReference type="AlphaFoldDB" id="G3IT25"/>
<evidence type="ECO:0000259" key="1">
    <source>
        <dbReference type="Pfam" id="PF19994"/>
    </source>
</evidence>